<dbReference type="Proteomes" id="UP000031408">
    <property type="component" value="Unassembled WGS sequence"/>
</dbReference>
<name>A0A0C1L566_9BACT</name>
<proteinExistence type="predicted"/>
<accession>A0A0C1L566</accession>
<keyword evidence="4" id="KW-1185">Reference proteome</keyword>
<dbReference type="STRING" id="1349421.OI18_23150"/>
<dbReference type="EMBL" id="JSVC01000045">
    <property type="protein sequence ID" value="KIC90778.1"/>
    <property type="molecule type" value="Genomic_DNA"/>
</dbReference>
<dbReference type="OrthoDB" id="670270at2"/>
<evidence type="ECO:0000313" key="3">
    <source>
        <dbReference type="EMBL" id="KIC90778.1"/>
    </source>
</evidence>
<evidence type="ECO:0000256" key="1">
    <source>
        <dbReference type="SAM" id="Coils"/>
    </source>
</evidence>
<organism evidence="3 4">
    <name type="scientific">Flavihumibacter solisilvae</name>
    <dbReference type="NCBI Taxonomy" id="1349421"/>
    <lineage>
        <taxon>Bacteria</taxon>
        <taxon>Pseudomonadati</taxon>
        <taxon>Bacteroidota</taxon>
        <taxon>Chitinophagia</taxon>
        <taxon>Chitinophagales</taxon>
        <taxon>Chitinophagaceae</taxon>
        <taxon>Flavihumibacter</taxon>
    </lineage>
</organism>
<keyword evidence="1" id="KW-0175">Coiled coil</keyword>
<evidence type="ECO:0000313" key="4">
    <source>
        <dbReference type="Proteomes" id="UP000031408"/>
    </source>
</evidence>
<sequence>MFRFDQPSRKWLAMAALTAITVTGISWTDTIVHTAGLNHDIYSTDGCSGDTVPGTRSKKYRSSEPSSLDDHIKQLEKAQLDLQRELGGKDWDKIEREMETALAKINTKEMEEQIAKAMKEVNLAMDKIRDEQVMRQLDMEKLQKEMEIAKEKIQKEFKNADWDREIRAAMEEAKKATREMSKINEQQLKAELDRAKDEMARNKVNIEKEIARARDEMKNNKFHIKESLETARRQIDATKLEFEGYKTMILSMEKEGIIKDPKNYRIEYNDGKLTVDGKLQPESVTNRYKKYFSGKKTVLVNEKDKFDLEKGDEND</sequence>
<feature type="coiled-coil region" evidence="1">
    <location>
        <begin position="107"/>
        <end position="216"/>
    </location>
</feature>
<comment type="caution">
    <text evidence="3">The sequence shown here is derived from an EMBL/GenBank/DDBJ whole genome shotgun (WGS) entry which is preliminary data.</text>
</comment>
<evidence type="ECO:0000256" key="2">
    <source>
        <dbReference type="SAM" id="MobiDB-lite"/>
    </source>
</evidence>
<dbReference type="RefSeq" id="WP_039144561.1">
    <property type="nucleotide sequence ID" value="NZ_JSVC01000045.1"/>
</dbReference>
<feature type="region of interest" description="Disordered" evidence="2">
    <location>
        <begin position="47"/>
        <end position="66"/>
    </location>
</feature>
<protein>
    <submittedName>
        <fullName evidence="3">Uncharacterized protein</fullName>
    </submittedName>
</protein>
<reference evidence="3 4" key="1">
    <citation type="submission" date="2014-11" db="EMBL/GenBank/DDBJ databases">
        <title>Genome sequence of Flavihumibacter solisilvae 3-3.</title>
        <authorList>
            <person name="Zhou G."/>
            <person name="Li M."/>
            <person name="Wang G."/>
        </authorList>
    </citation>
    <scope>NUCLEOTIDE SEQUENCE [LARGE SCALE GENOMIC DNA]</scope>
    <source>
        <strain evidence="3 4">3-3</strain>
    </source>
</reference>
<gene>
    <name evidence="3" type="ORF">OI18_23150</name>
</gene>
<dbReference type="AlphaFoldDB" id="A0A0C1L566"/>